<sequence>MAGLLCEFSDRTATSRAQEVEGRRIFELGNLVDVNGAVGRTIGTISTAEHRSEAKKDRTGSGSRFDNDLCFRK</sequence>
<proteinExistence type="predicted"/>
<dbReference type="EMBL" id="JABDTM020021804">
    <property type="protein sequence ID" value="KAH0816267.1"/>
    <property type="molecule type" value="Genomic_DNA"/>
</dbReference>
<protein>
    <submittedName>
        <fullName evidence="2">Uncharacterized protein</fullName>
    </submittedName>
</protein>
<evidence type="ECO:0000256" key="1">
    <source>
        <dbReference type="SAM" id="MobiDB-lite"/>
    </source>
</evidence>
<dbReference type="AlphaFoldDB" id="A0A8J6HL18"/>
<keyword evidence="3" id="KW-1185">Reference proteome</keyword>
<organism evidence="2 3">
    <name type="scientific">Tenebrio molitor</name>
    <name type="common">Yellow mealworm beetle</name>
    <dbReference type="NCBI Taxonomy" id="7067"/>
    <lineage>
        <taxon>Eukaryota</taxon>
        <taxon>Metazoa</taxon>
        <taxon>Ecdysozoa</taxon>
        <taxon>Arthropoda</taxon>
        <taxon>Hexapoda</taxon>
        <taxon>Insecta</taxon>
        <taxon>Pterygota</taxon>
        <taxon>Neoptera</taxon>
        <taxon>Endopterygota</taxon>
        <taxon>Coleoptera</taxon>
        <taxon>Polyphaga</taxon>
        <taxon>Cucujiformia</taxon>
        <taxon>Tenebrionidae</taxon>
        <taxon>Tenebrio</taxon>
    </lineage>
</organism>
<feature type="region of interest" description="Disordered" evidence="1">
    <location>
        <begin position="48"/>
        <end position="73"/>
    </location>
</feature>
<reference evidence="2" key="2">
    <citation type="submission" date="2021-08" db="EMBL/GenBank/DDBJ databases">
        <authorList>
            <person name="Eriksson T."/>
        </authorList>
    </citation>
    <scope>NUCLEOTIDE SEQUENCE</scope>
    <source>
        <strain evidence="2">Stoneville</strain>
        <tissue evidence="2">Whole head</tissue>
    </source>
</reference>
<comment type="caution">
    <text evidence="2">The sequence shown here is derived from an EMBL/GenBank/DDBJ whole genome shotgun (WGS) entry which is preliminary data.</text>
</comment>
<gene>
    <name evidence="2" type="ORF">GEV33_006524</name>
</gene>
<evidence type="ECO:0000313" key="2">
    <source>
        <dbReference type="EMBL" id="KAH0816267.1"/>
    </source>
</evidence>
<name>A0A8J6HL18_TENMO</name>
<reference evidence="2" key="1">
    <citation type="journal article" date="2020" name="J Insects Food Feed">
        <title>The yellow mealworm (Tenebrio molitor) genome: a resource for the emerging insects as food and feed industry.</title>
        <authorList>
            <person name="Eriksson T."/>
            <person name="Andere A."/>
            <person name="Kelstrup H."/>
            <person name="Emery V."/>
            <person name="Picard C."/>
        </authorList>
    </citation>
    <scope>NUCLEOTIDE SEQUENCE</scope>
    <source>
        <strain evidence="2">Stoneville</strain>
        <tissue evidence="2">Whole head</tissue>
    </source>
</reference>
<dbReference type="Proteomes" id="UP000719412">
    <property type="component" value="Unassembled WGS sequence"/>
</dbReference>
<evidence type="ECO:0000313" key="3">
    <source>
        <dbReference type="Proteomes" id="UP000719412"/>
    </source>
</evidence>
<accession>A0A8J6HL18</accession>